<dbReference type="InterPro" id="IPR026838">
    <property type="entry name" value="YheC/D"/>
</dbReference>
<accession>A0A0F7EJT4</accession>
<dbReference type="RefSeq" id="WP_031414978.1">
    <property type="nucleotide sequence ID" value="NZ_CP011076.1"/>
</dbReference>
<reference evidence="1" key="1">
    <citation type="submission" date="2015-03" db="EMBL/GenBank/DDBJ databases">
        <title>MIGS Cultured Bacterial/Archaeal sample from Brevibacillus laterosporus.</title>
        <authorList>
            <person name="Zeng D."/>
            <person name="Zhu L."/>
            <person name="Dong G."/>
            <person name="Ye W."/>
            <person name="Ren D."/>
            <person name="Wu L."/>
            <person name="Xu J."/>
            <person name="Li G."/>
            <person name="Guo L."/>
        </authorList>
    </citation>
    <scope>NUCLEOTIDE SEQUENCE</scope>
    <source>
        <strain evidence="1">B9</strain>
        <plasmid evidence="1">unnamed2</plasmid>
    </source>
</reference>
<dbReference type="AlphaFoldDB" id="A0A0F7EJT4"/>
<protein>
    <recommendedName>
        <fullName evidence="2">ATP-grasp domain-containing protein</fullName>
    </recommendedName>
</protein>
<sequence>MKKHIWDTKRVVWYRDSFWVQIDLGIEKSGRIWTIEVNSKPDHMLFARLPDKSLLRKIKENKCLSFTIHSIRIYIEYKWRRAMA</sequence>
<organism evidence="1">
    <name type="scientific">Brevibacillus laterosporus</name>
    <name type="common">Bacillus laterosporus</name>
    <dbReference type="NCBI Taxonomy" id="1465"/>
    <lineage>
        <taxon>Bacteria</taxon>
        <taxon>Bacillati</taxon>
        <taxon>Bacillota</taxon>
        <taxon>Bacilli</taxon>
        <taxon>Bacillales</taxon>
        <taxon>Paenibacillaceae</taxon>
        <taxon>Brevibacillus</taxon>
    </lineage>
</organism>
<evidence type="ECO:0008006" key="2">
    <source>
        <dbReference type="Google" id="ProtNLM"/>
    </source>
</evidence>
<keyword evidence="1" id="KW-0614">Plasmid</keyword>
<dbReference type="Pfam" id="PF14398">
    <property type="entry name" value="ATPgrasp_YheCD"/>
    <property type="match status" value="1"/>
</dbReference>
<geneLocation type="plasmid" evidence="1">
    <name>unnamed2</name>
</geneLocation>
<gene>
    <name evidence="1" type="ORF">EX87_19680</name>
</gene>
<proteinExistence type="predicted"/>
<name>A0A0F7EJT4_BRELA</name>
<dbReference type="EMBL" id="CP011076">
    <property type="protein sequence ID" value="AKF95823.1"/>
    <property type="molecule type" value="Genomic_DNA"/>
</dbReference>
<evidence type="ECO:0000313" key="1">
    <source>
        <dbReference type="EMBL" id="AKF95823.1"/>
    </source>
</evidence>